<dbReference type="EC" id="2.7.8.-" evidence="12 13"/>
<feature type="active site" evidence="12">
    <location>
        <position position="223"/>
    </location>
</feature>
<keyword evidence="5 12" id="KW-0812">Transmembrane</keyword>
<feature type="domain" description="PLD phosphodiesterase" evidence="14">
    <location>
        <begin position="211"/>
        <end position="238"/>
    </location>
</feature>
<dbReference type="AlphaFoldDB" id="A0A7W5UI88"/>
<comment type="subcellular location">
    <subcellularLocation>
        <location evidence="1 12">Cell membrane</location>
        <topology evidence="1 12">Multi-pass membrane protein</topology>
    </subcellularLocation>
</comment>
<dbReference type="EMBL" id="JACICA010000001">
    <property type="protein sequence ID" value="MBB3701826.1"/>
    <property type="molecule type" value="Genomic_DNA"/>
</dbReference>
<dbReference type="Proteomes" id="UP000541425">
    <property type="component" value="Unassembled WGS sequence"/>
</dbReference>
<keyword evidence="10 12" id="KW-0594">Phospholipid biosynthesis</keyword>
<dbReference type="SMART" id="SM00155">
    <property type="entry name" value="PLDc"/>
    <property type="match status" value="2"/>
</dbReference>
<evidence type="ECO:0000256" key="12">
    <source>
        <dbReference type="HAMAP-Rule" id="MF_01916"/>
    </source>
</evidence>
<dbReference type="PROSITE" id="PS50035">
    <property type="entry name" value="PLD"/>
    <property type="match status" value="2"/>
</dbReference>
<keyword evidence="11 12" id="KW-1208">Phospholipid metabolism</keyword>
<dbReference type="NCBIfam" id="TIGR04265">
    <property type="entry name" value="bac_cardiolipin"/>
    <property type="match status" value="1"/>
</dbReference>
<gene>
    <name evidence="15" type="ORF">FHS60_000268</name>
</gene>
<sequence length="473" mass="54877">MWTEVLLYILLIAYALFIMSTAIVIVLENRQPAKTIAWLIVIWLLPIIGLIFFYFFGQNVRREHHFRRRAYDCITQRMLEVCAEPSTREIPAHFLPLAEGIERNHYSIITGNNSAVLLPSGREFLHALLRAIYAAKNHIHIETYIIEDDAIGQLVADALADKAREGVEVRLLYDDVGCWRVPETFFHRLEKAGVRCAAFEPVRFPSLTRKVNYRNHRKVCVIDGHTGFIGGMNLALRYAPLRRADWLDMQLQLKGESVGVLQRVFLSDWYFVTEELKTERCYFPPSTEIFGRQLTQIVFSTPFAQYPEIAYSLSWLIQNARKYIYIQSPYFVPTEAFLQALQTAALVGVDVRIMLPEKPDSQFLRWVNESFFQDVLISGVRIFLYKGGFLHAKVLVADDEVCSVGSANMDFRSFENNFEANAYVYNQQTATNLRDLFLTAQEDCEEVCYEDWKHRPLWRRLLESHARVFSPLM</sequence>
<keyword evidence="3 12" id="KW-0444">Lipid biosynthesis</keyword>
<keyword evidence="9 12" id="KW-0472">Membrane</keyword>
<protein>
    <recommendedName>
        <fullName evidence="12 13">Cardiolipin synthase</fullName>
        <shortName evidence="12">CL synthase</shortName>
        <ecNumber evidence="12 13">2.7.8.-</ecNumber>
    </recommendedName>
</protein>
<evidence type="ECO:0000256" key="1">
    <source>
        <dbReference type="ARBA" id="ARBA00004651"/>
    </source>
</evidence>
<accession>A0A7W5UI88</accession>
<dbReference type="InterPro" id="IPR027379">
    <property type="entry name" value="CLS_N"/>
</dbReference>
<dbReference type="InterPro" id="IPR022924">
    <property type="entry name" value="Cardiolipin_synthase"/>
</dbReference>
<name>A0A7W5UI88_9BACT</name>
<dbReference type="InterPro" id="IPR001736">
    <property type="entry name" value="PLipase_D/transphosphatidylase"/>
</dbReference>
<reference evidence="15 16" key="1">
    <citation type="submission" date="2020-08" db="EMBL/GenBank/DDBJ databases">
        <title>Genomic Encyclopedia of Type Strains, Phase IV (KMG-IV): sequencing the most valuable type-strain genomes for metagenomic binning, comparative biology and taxonomic classification.</title>
        <authorList>
            <person name="Goeker M."/>
        </authorList>
    </citation>
    <scope>NUCLEOTIDE SEQUENCE [LARGE SCALE GENOMIC DNA]</scope>
    <source>
        <strain evidence="15 16">DSM 22548</strain>
    </source>
</reference>
<keyword evidence="7 12" id="KW-1133">Transmembrane helix</keyword>
<organism evidence="15 16">
    <name type="scientific">Alloprevotella rava</name>
    <dbReference type="NCBI Taxonomy" id="671218"/>
    <lineage>
        <taxon>Bacteria</taxon>
        <taxon>Pseudomonadati</taxon>
        <taxon>Bacteroidota</taxon>
        <taxon>Bacteroidia</taxon>
        <taxon>Bacteroidales</taxon>
        <taxon>Prevotellaceae</taxon>
        <taxon>Alloprevotella</taxon>
    </lineage>
</organism>
<feature type="active site" evidence="12">
    <location>
        <position position="216"/>
    </location>
</feature>
<dbReference type="PANTHER" id="PTHR21248:SF22">
    <property type="entry name" value="PHOSPHOLIPASE D"/>
    <property type="match status" value="1"/>
</dbReference>
<evidence type="ECO:0000256" key="11">
    <source>
        <dbReference type="ARBA" id="ARBA00023264"/>
    </source>
</evidence>
<dbReference type="CDD" id="cd09110">
    <property type="entry name" value="PLDc_CLS_1"/>
    <property type="match status" value="1"/>
</dbReference>
<dbReference type="HAMAP" id="MF_01916">
    <property type="entry name" value="Cardiolipin_synth_Cls"/>
    <property type="match status" value="1"/>
</dbReference>
<keyword evidence="4 12" id="KW-0808">Transferase</keyword>
<dbReference type="RefSeq" id="WP_183693937.1">
    <property type="nucleotide sequence ID" value="NZ_JACICA010000001.1"/>
</dbReference>
<dbReference type="PANTHER" id="PTHR21248">
    <property type="entry name" value="CARDIOLIPIN SYNTHASE"/>
    <property type="match status" value="1"/>
</dbReference>
<keyword evidence="2 12" id="KW-1003">Cell membrane</keyword>
<dbReference type="SUPFAM" id="SSF56024">
    <property type="entry name" value="Phospholipase D/nuclease"/>
    <property type="match status" value="2"/>
</dbReference>
<evidence type="ECO:0000256" key="8">
    <source>
        <dbReference type="ARBA" id="ARBA00023098"/>
    </source>
</evidence>
<feature type="active site" evidence="12">
    <location>
        <position position="398"/>
    </location>
</feature>
<evidence type="ECO:0000256" key="13">
    <source>
        <dbReference type="NCBIfam" id="TIGR04265"/>
    </source>
</evidence>
<comment type="caution">
    <text evidence="15">The sequence shown here is derived from an EMBL/GenBank/DDBJ whole genome shotgun (WGS) entry which is preliminary data.</text>
</comment>
<feature type="active site" evidence="12">
    <location>
        <position position="391"/>
    </location>
</feature>
<evidence type="ECO:0000256" key="3">
    <source>
        <dbReference type="ARBA" id="ARBA00022516"/>
    </source>
</evidence>
<evidence type="ECO:0000313" key="16">
    <source>
        <dbReference type="Proteomes" id="UP000541425"/>
    </source>
</evidence>
<proteinExistence type="inferred from homology"/>
<evidence type="ECO:0000256" key="9">
    <source>
        <dbReference type="ARBA" id="ARBA00023136"/>
    </source>
</evidence>
<comment type="similarity">
    <text evidence="12">Belongs to the phospholipase D family. Cardiolipin synthase subfamily.</text>
</comment>
<dbReference type="GO" id="GO:0005886">
    <property type="term" value="C:plasma membrane"/>
    <property type="evidence" value="ECO:0007669"/>
    <property type="project" value="UniProtKB-SubCell"/>
</dbReference>
<evidence type="ECO:0000256" key="2">
    <source>
        <dbReference type="ARBA" id="ARBA00022475"/>
    </source>
</evidence>
<keyword evidence="6" id="KW-0677">Repeat</keyword>
<evidence type="ECO:0000259" key="14">
    <source>
        <dbReference type="PROSITE" id="PS50035"/>
    </source>
</evidence>
<dbReference type="Pfam" id="PF13091">
    <property type="entry name" value="PLDc_2"/>
    <property type="match status" value="2"/>
</dbReference>
<evidence type="ECO:0000256" key="7">
    <source>
        <dbReference type="ARBA" id="ARBA00022989"/>
    </source>
</evidence>
<comment type="function">
    <text evidence="12">Catalyzes the reversible phosphatidyl group transfer from one phosphatidylglycerol molecule to another to form cardiolipin (CL) (diphosphatidylglycerol) and glycerol.</text>
</comment>
<dbReference type="Gene3D" id="3.30.870.10">
    <property type="entry name" value="Endonuclease Chain A"/>
    <property type="match status" value="2"/>
</dbReference>
<evidence type="ECO:0000256" key="4">
    <source>
        <dbReference type="ARBA" id="ARBA00022679"/>
    </source>
</evidence>
<evidence type="ECO:0000313" key="15">
    <source>
        <dbReference type="EMBL" id="MBB3701826.1"/>
    </source>
</evidence>
<evidence type="ECO:0000256" key="6">
    <source>
        <dbReference type="ARBA" id="ARBA00022737"/>
    </source>
</evidence>
<dbReference type="Pfam" id="PF13396">
    <property type="entry name" value="PLDc_N"/>
    <property type="match status" value="1"/>
</dbReference>
<feature type="domain" description="PLD phosphodiesterase" evidence="14">
    <location>
        <begin position="386"/>
        <end position="413"/>
    </location>
</feature>
<dbReference type="InterPro" id="IPR025202">
    <property type="entry name" value="PLD-like_dom"/>
</dbReference>
<comment type="catalytic activity">
    <reaction evidence="12">
        <text>2 a 1,2-diacyl-sn-glycero-3-phospho-(1'-sn-glycerol) = a cardiolipin + glycerol</text>
        <dbReference type="Rhea" id="RHEA:31451"/>
        <dbReference type="ChEBI" id="CHEBI:17754"/>
        <dbReference type="ChEBI" id="CHEBI:62237"/>
        <dbReference type="ChEBI" id="CHEBI:64716"/>
    </reaction>
</comment>
<dbReference type="CDD" id="cd09112">
    <property type="entry name" value="PLDc_CLS_2"/>
    <property type="match status" value="1"/>
</dbReference>
<evidence type="ECO:0000256" key="10">
    <source>
        <dbReference type="ARBA" id="ARBA00023209"/>
    </source>
</evidence>
<feature type="active site" evidence="12">
    <location>
        <position position="218"/>
    </location>
</feature>
<feature type="transmembrane region" description="Helical" evidence="12">
    <location>
        <begin position="6"/>
        <end position="27"/>
    </location>
</feature>
<dbReference type="GO" id="GO:0032049">
    <property type="term" value="P:cardiolipin biosynthetic process"/>
    <property type="evidence" value="ECO:0007669"/>
    <property type="project" value="UniProtKB-UniRule"/>
</dbReference>
<dbReference type="GO" id="GO:0008808">
    <property type="term" value="F:cardiolipin synthase activity"/>
    <property type="evidence" value="ECO:0007669"/>
    <property type="project" value="UniProtKB-UniRule"/>
</dbReference>
<evidence type="ECO:0000256" key="5">
    <source>
        <dbReference type="ARBA" id="ARBA00022692"/>
    </source>
</evidence>
<feature type="transmembrane region" description="Helical" evidence="12">
    <location>
        <begin position="36"/>
        <end position="57"/>
    </location>
</feature>
<keyword evidence="8 12" id="KW-0443">Lipid metabolism</keyword>
<feature type="active site" evidence="12">
    <location>
        <position position="393"/>
    </location>
</feature>
<dbReference type="InterPro" id="IPR030874">
    <property type="entry name" value="Cardiolipin_synth_Firmi"/>
</dbReference>